<dbReference type="InterPro" id="IPR017911">
    <property type="entry name" value="MacB-like_ATP-bd"/>
</dbReference>
<name>H1YYE1_9EURY</name>
<dbReference type="GO" id="GO:0005524">
    <property type="term" value="F:ATP binding"/>
    <property type="evidence" value="ECO:0007669"/>
    <property type="project" value="UniProtKB-KW"/>
</dbReference>
<dbReference type="HOGENOM" id="CLU_000604_1_22_2"/>
<dbReference type="SUPFAM" id="SSF52540">
    <property type="entry name" value="P-loop containing nucleoside triphosphate hydrolases"/>
    <property type="match status" value="1"/>
</dbReference>
<organism evidence="5 6">
    <name type="scientific">Methanoplanus limicola DSM 2279</name>
    <dbReference type="NCBI Taxonomy" id="937775"/>
    <lineage>
        <taxon>Archaea</taxon>
        <taxon>Methanobacteriati</taxon>
        <taxon>Methanobacteriota</taxon>
        <taxon>Stenosarchaea group</taxon>
        <taxon>Methanomicrobia</taxon>
        <taxon>Methanomicrobiales</taxon>
        <taxon>Methanomicrobiaceae</taxon>
        <taxon>Methanoplanus</taxon>
    </lineage>
</organism>
<dbReference type="SMART" id="SM00382">
    <property type="entry name" value="AAA"/>
    <property type="match status" value="1"/>
</dbReference>
<evidence type="ECO:0000313" key="6">
    <source>
        <dbReference type="Proteomes" id="UP000005741"/>
    </source>
</evidence>
<evidence type="ECO:0000313" key="5">
    <source>
        <dbReference type="EMBL" id="EHQ35039.1"/>
    </source>
</evidence>
<evidence type="ECO:0000259" key="4">
    <source>
        <dbReference type="PROSITE" id="PS50893"/>
    </source>
</evidence>
<gene>
    <name evidence="5" type="ORF">Metlim_0917</name>
</gene>
<dbReference type="CDD" id="cd03255">
    <property type="entry name" value="ABC_MJ0796_LolCDE_FtsE"/>
    <property type="match status" value="1"/>
</dbReference>
<dbReference type="Gene3D" id="3.40.50.300">
    <property type="entry name" value="P-loop containing nucleotide triphosphate hydrolases"/>
    <property type="match status" value="1"/>
</dbReference>
<accession>H1YYE1</accession>
<dbReference type="FunFam" id="3.40.50.300:FF:000032">
    <property type="entry name" value="Export ABC transporter ATP-binding protein"/>
    <property type="match status" value="1"/>
</dbReference>
<proteinExistence type="predicted"/>
<dbReference type="InParanoid" id="H1YYE1"/>
<sequence>MLIEAQGLTKTYKMGAVDVNALRGVDFSVGKGEFVGITGFSGSGKSTLLHLAGLLDDPTAGSLKIGDTDISGLSDHEKTEFRLRRFGYVFQDYALVSELNAVENVYLPSLARGEDREAAEKHAIEMLEIVGISGRADHLPSELSGGEQQRVAIARALINSPEIMFADEPCANLDSVNSRNVLDLFRKVSEESGQTILMVSHEEWHAEYFERIIRLHDGEIAEDKYL</sequence>
<keyword evidence="3" id="KW-0067">ATP-binding</keyword>
<reference evidence="5 6" key="1">
    <citation type="submission" date="2011-10" db="EMBL/GenBank/DDBJ databases">
        <title>The Improved High-Quality Draft genome of Methanoplanus limicola DSM 2279.</title>
        <authorList>
            <consortium name="US DOE Joint Genome Institute (JGI-PGF)"/>
            <person name="Lucas S."/>
            <person name="Copeland A."/>
            <person name="Lapidus A."/>
            <person name="Glavina del Rio T."/>
            <person name="Dalin E."/>
            <person name="Tice H."/>
            <person name="Bruce D."/>
            <person name="Goodwin L."/>
            <person name="Pitluck S."/>
            <person name="Peters L."/>
            <person name="Mikhailova N."/>
            <person name="Lu M."/>
            <person name="Kyrpides N."/>
            <person name="Mavromatis K."/>
            <person name="Ivanova N."/>
            <person name="Markowitz V."/>
            <person name="Cheng J.-F."/>
            <person name="Hugenholtz P."/>
            <person name="Woyke T."/>
            <person name="Wu D."/>
            <person name="Wirth R."/>
            <person name="Brambilla E.-M."/>
            <person name="Klenk H.-P."/>
            <person name="Eisen J.A."/>
        </authorList>
    </citation>
    <scope>NUCLEOTIDE SEQUENCE [LARGE SCALE GENOMIC DNA]</scope>
    <source>
        <strain evidence="5 6">DSM 2279</strain>
    </source>
</reference>
<dbReference type="InterPro" id="IPR015854">
    <property type="entry name" value="ABC_transpr_LolD-like"/>
</dbReference>
<dbReference type="Proteomes" id="UP000005741">
    <property type="component" value="Chromosome"/>
</dbReference>
<dbReference type="PROSITE" id="PS00211">
    <property type="entry name" value="ABC_TRANSPORTER_1"/>
    <property type="match status" value="1"/>
</dbReference>
<dbReference type="PATRIC" id="fig|937775.9.peg.1058"/>
<dbReference type="GO" id="GO:0098796">
    <property type="term" value="C:membrane protein complex"/>
    <property type="evidence" value="ECO:0007669"/>
    <property type="project" value="UniProtKB-ARBA"/>
</dbReference>
<evidence type="ECO:0000256" key="2">
    <source>
        <dbReference type="ARBA" id="ARBA00022741"/>
    </source>
</evidence>
<dbReference type="InterPro" id="IPR027417">
    <property type="entry name" value="P-loop_NTPase"/>
</dbReference>
<dbReference type="GO" id="GO:0016887">
    <property type="term" value="F:ATP hydrolysis activity"/>
    <property type="evidence" value="ECO:0007669"/>
    <property type="project" value="InterPro"/>
</dbReference>
<dbReference type="InterPro" id="IPR003593">
    <property type="entry name" value="AAA+_ATPase"/>
</dbReference>
<dbReference type="PANTHER" id="PTHR24220">
    <property type="entry name" value="IMPORT ATP-BINDING PROTEIN"/>
    <property type="match status" value="1"/>
</dbReference>
<evidence type="ECO:0000256" key="3">
    <source>
        <dbReference type="ARBA" id="ARBA00022840"/>
    </source>
</evidence>
<keyword evidence="2" id="KW-0547">Nucleotide-binding</keyword>
<feature type="domain" description="ABC transporter" evidence="4">
    <location>
        <begin position="3"/>
        <end position="226"/>
    </location>
</feature>
<dbReference type="PANTHER" id="PTHR24220:SF86">
    <property type="entry name" value="ABC TRANSPORTER ABCH.1"/>
    <property type="match status" value="1"/>
</dbReference>
<dbReference type="GO" id="GO:0005886">
    <property type="term" value="C:plasma membrane"/>
    <property type="evidence" value="ECO:0007669"/>
    <property type="project" value="TreeGrafter"/>
</dbReference>
<evidence type="ECO:0000256" key="1">
    <source>
        <dbReference type="ARBA" id="ARBA00022448"/>
    </source>
</evidence>
<dbReference type="GO" id="GO:0022857">
    <property type="term" value="F:transmembrane transporter activity"/>
    <property type="evidence" value="ECO:0007669"/>
    <property type="project" value="UniProtKB-ARBA"/>
</dbReference>
<dbReference type="EMBL" id="CM001436">
    <property type="protein sequence ID" value="EHQ35039.1"/>
    <property type="molecule type" value="Genomic_DNA"/>
</dbReference>
<dbReference type="AlphaFoldDB" id="H1YYE1"/>
<dbReference type="STRING" id="937775.Metlim_0917"/>
<dbReference type="InterPro" id="IPR017871">
    <property type="entry name" value="ABC_transporter-like_CS"/>
</dbReference>
<dbReference type="PROSITE" id="PS50893">
    <property type="entry name" value="ABC_TRANSPORTER_2"/>
    <property type="match status" value="1"/>
</dbReference>
<dbReference type="InterPro" id="IPR003439">
    <property type="entry name" value="ABC_transporter-like_ATP-bd"/>
</dbReference>
<keyword evidence="6" id="KW-1185">Reference proteome</keyword>
<keyword evidence="1" id="KW-0813">Transport</keyword>
<protein>
    <submittedName>
        <fullName evidence="5">ABC transporter related protein</fullName>
    </submittedName>
</protein>
<dbReference type="Pfam" id="PF00005">
    <property type="entry name" value="ABC_tran"/>
    <property type="match status" value="1"/>
</dbReference>